<proteinExistence type="predicted"/>
<keyword evidence="3" id="KW-1185">Reference proteome</keyword>
<evidence type="ECO:0000313" key="3">
    <source>
        <dbReference type="Proteomes" id="UP000541810"/>
    </source>
</evidence>
<accession>A0A7X0H5D1</accession>
<gene>
    <name evidence="2" type="ORF">HNQ40_001158</name>
</gene>
<evidence type="ECO:0000313" key="2">
    <source>
        <dbReference type="EMBL" id="MBB6429352.1"/>
    </source>
</evidence>
<feature type="signal peptide" evidence="1">
    <location>
        <begin position="1"/>
        <end position="23"/>
    </location>
</feature>
<name>A0A7X0H5D1_9BACT</name>
<dbReference type="EMBL" id="JACHGY010000001">
    <property type="protein sequence ID" value="MBB6429352.1"/>
    <property type="molecule type" value="Genomic_DNA"/>
</dbReference>
<feature type="chain" id="PRO_5030827326" description="PEP-CTERM protein-sorting domain-containing protein" evidence="1">
    <location>
        <begin position="24"/>
        <end position="223"/>
    </location>
</feature>
<evidence type="ECO:0008006" key="4">
    <source>
        <dbReference type="Google" id="ProtNLM"/>
    </source>
</evidence>
<comment type="caution">
    <text evidence="2">The sequence shown here is derived from an EMBL/GenBank/DDBJ whole genome shotgun (WGS) entry which is preliminary data.</text>
</comment>
<dbReference type="Proteomes" id="UP000541810">
    <property type="component" value="Unassembled WGS sequence"/>
</dbReference>
<evidence type="ECO:0000256" key="1">
    <source>
        <dbReference type="SAM" id="SignalP"/>
    </source>
</evidence>
<reference evidence="2 3" key="1">
    <citation type="submission" date="2020-08" db="EMBL/GenBank/DDBJ databases">
        <title>Genomic Encyclopedia of Type Strains, Phase IV (KMG-IV): sequencing the most valuable type-strain genomes for metagenomic binning, comparative biology and taxonomic classification.</title>
        <authorList>
            <person name="Goeker M."/>
        </authorList>
    </citation>
    <scope>NUCLEOTIDE SEQUENCE [LARGE SCALE GENOMIC DNA]</scope>
    <source>
        <strain evidence="2 3">DSM 103725</strain>
    </source>
</reference>
<sequence>MFFRSSMIAATLTAAVLSSAAHAASVPAGSQLIDTLFTANGGSGQVVDYDTLRVEIGFAQPGNAIINVLGPMDGTLFTNRQLTTDDDGTRLVATADNDPGFNDFVAALTQPAGRVVNSRLTALPDQQPDFFLANFAKELPASAQAIDWSDWQIDAVELVIKEIEIAPVQFNRDASGTTVFLQQEVNVFGRAAVQAVPTPTAAAAGLGLIGLMAGRRRKTSDED</sequence>
<keyword evidence="1" id="KW-0732">Signal</keyword>
<protein>
    <recommendedName>
        <fullName evidence="4">PEP-CTERM protein-sorting domain-containing protein</fullName>
    </recommendedName>
</protein>
<dbReference type="AlphaFoldDB" id="A0A7X0H5D1"/>
<organism evidence="2 3">
    <name type="scientific">Algisphaera agarilytica</name>
    <dbReference type="NCBI Taxonomy" id="1385975"/>
    <lineage>
        <taxon>Bacteria</taxon>
        <taxon>Pseudomonadati</taxon>
        <taxon>Planctomycetota</taxon>
        <taxon>Phycisphaerae</taxon>
        <taxon>Phycisphaerales</taxon>
        <taxon>Phycisphaeraceae</taxon>
        <taxon>Algisphaera</taxon>
    </lineage>
</organism>